<dbReference type="NCBIfam" id="TIGR00231">
    <property type="entry name" value="small_GTP"/>
    <property type="match status" value="2"/>
</dbReference>
<comment type="subunit">
    <text evidence="8">Associates with the 50S ribosomal subunit.</text>
</comment>
<dbReference type="AlphaFoldDB" id="A0A1F5E9T5"/>
<dbReference type="Pfam" id="PF14714">
    <property type="entry name" value="KH_dom-like"/>
    <property type="match status" value="1"/>
</dbReference>
<evidence type="ECO:0000259" key="11">
    <source>
        <dbReference type="PROSITE" id="PS51712"/>
    </source>
</evidence>
<feature type="domain" description="EngA-type G" evidence="11">
    <location>
        <begin position="187"/>
        <end position="364"/>
    </location>
</feature>
<dbReference type="InterPro" id="IPR032859">
    <property type="entry name" value="KH_dom-like"/>
</dbReference>
<feature type="domain" description="EngA-type G" evidence="11">
    <location>
        <begin position="10"/>
        <end position="174"/>
    </location>
</feature>
<dbReference type="PIRSF" id="PIRSF006485">
    <property type="entry name" value="GTP-binding_EngA"/>
    <property type="match status" value="1"/>
</dbReference>
<evidence type="ECO:0000256" key="7">
    <source>
        <dbReference type="ARBA" id="ARBA00032345"/>
    </source>
</evidence>
<dbReference type="Gene3D" id="3.30.300.20">
    <property type="match status" value="1"/>
</dbReference>
<dbReference type="InterPro" id="IPR015946">
    <property type="entry name" value="KH_dom-like_a/b"/>
</dbReference>
<feature type="binding site" evidence="8">
    <location>
        <begin position="16"/>
        <end position="23"/>
    </location>
    <ligand>
        <name>GTP</name>
        <dbReference type="ChEBI" id="CHEBI:37565"/>
        <label>1</label>
    </ligand>
</feature>
<accession>A0A1F5E9T5</accession>
<dbReference type="InterPro" id="IPR027417">
    <property type="entry name" value="P-loop_NTPase"/>
</dbReference>
<dbReference type="Gene3D" id="3.40.50.300">
    <property type="entry name" value="P-loop containing nucleotide triphosphate hydrolases"/>
    <property type="match status" value="2"/>
</dbReference>
<evidence type="ECO:0000256" key="5">
    <source>
        <dbReference type="ARBA" id="ARBA00022741"/>
    </source>
</evidence>
<evidence type="ECO:0000313" key="12">
    <source>
        <dbReference type="EMBL" id="OGD64070.1"/>
    </source>
</evidence>
<dbReference type="InterPro" id="IPR005225">
    <property type="entry name" value="Small_GTP-bd"/>
</dbReference>
<keyword evidence="3 8" id="KW-0690">Ribosome biogenesis</keyword>
<keyword evidence="5 8" id="KW-0547">Nucleotide-binding</keyword>
<feature type="binding site" evidence="8">
    <location>
        <begin position="240"/>
        <end position="244"/>
    </location>
    <ligand>
        <name>GTP</name>
        <dbReference type="ChEBI" id="CHEBI:37565"/>
        <label>2</label>
    </ligand>
</feature>
<keyword evidence="6 8" id="KW-0342">GTP-binding</keyword>
<dbReference type="PRINTS" id="PR00449">
    <property type="entry name" value="RASTRNSFRMNG"/>
</dbReference>
<dbReference type="CDD" id="cd01894">
    <property type="entry name" value="EngA1"/>
    <property type="match status" value="1"/>
</dbReference>
<feature type="binding site" evidence="8">
    <location>
        <begin position="63"/>
        <end position="67"/>
    </location>
    <ligand>
        <name>GTP</name>
        <dbReference type="ChEBI" id="CHEBI:37565"/>
        <label>1</label>
    </ligand>
</feature>
<gene>
    <name evidence="8" type="primary">der</name>
    <name evidence="12" type="ORF">A2215_01395</name>
</gene>
<evidence type="ECO:0000256" key="9">
    <source>
        <dbReference type="PROSITE-ProRule" id="PRU01049"/>
    </source>
</evidence>
<dbReference type="HAMAP" id="MF_00195">
    <property type="entry name" value="GTPase_Der"/>
    <property type="match status" value="1"/>
</dbReference>
<dbReference type="GO" id="GO:0042254">
    <property type="term" value="P:ribosome biogenesis"/>
    <property type="evidence" value="ECO:0007669"/>
    <property type="project" value="UniProtKB-KW"/>
</dbReference>
<dbReference type="InterPro" id="IPR016484">
    <property type="entry name" value="GTPase_Der"/>
</dbReference>
<organism evidence="12 13">
    <name type="scientific">Candidatus Berkelbacteria bacterium RIFOXYA2_FULL_43_10</name>
    <dbReference type="NCBI Taxonomy" id="1797472"/>
    <lineage>
        <taxon>Bacteria</taxon>
        <taxon>Candidatus Berkelbacteria</taxon>
    </lineage>
</organism>
<evidence type="ECO:0000313" key="13">
    <source>
        <dbReference type="Proteomes" id="UP000178583"/>
    </source>
</evidence>
<name>A0A1F5E9T5_9BACT</name>
<evidence type="ECO:0000256" key="2">
    <source>
        <dbReference type="ARBA" id="ARBA00020953"/>
    </source>
</evidence>
<comment type="similarity">
    <text evidence="1 8 9 10">Belongs to the TRAFAC class TrmE-Era-EngA-EngB-Septin-like GTPase superfamily. EngA (Der) GTPase family.</text>
</comment>
<dbReference type="Pfam" id="PF01926">
    <property type="entry name" value="MMR_HSR1"/>
    <property type="match status" value="2"/>
</dbReference>
<dbReference type="GO" id="GO:0005525">
    <property type="term" value="F:GTP binding"/>
    <property type="evidence" value="ECO:0007669"/>
    <property type="project" value="UniProtKB-UniRule"/>
</dbReference>
<dbReference type="NCBIfam" id="TIGR03594">
    <property type="entry name" value="GTPase_EngA"/>
    <property type="match status" value="1"/>
</dbReference>
<dbReference type="PROSITE" id="PS51712">
    <property type="entry name" value="G_ENGA"/>
    <property type="match status" value="2"/>
</dbReference>
<dbReference type="EMBL" id="MEZY01000024">
    <property type="protein sequence ID" value="OGD64070.1"/>
    <property type="molecule type" value="Genomic_DNA"/>
</dbReference>
<dbReference type="InterPro" id="IPR006073">
    <property type="entry name" value="GTP-bd"/>
</dbReference>
<evidence type="ECO:0000256" key="3">
    <source>
        <dbReference type="ARBA" id="ARBA00022517"/>
    </source>
</evidence>
<feature type="binding site" evidence="8">
    <location>
        <begin position="306"/>
        <end position="309"/>
    </location>
    <ligand>
        <name>GTP</name>
        <dbReference type="ChEBI" id="CHEBI:37565"/>
        <label>2</label>
    </ligand>
</feature>
<dbReference type="InterPro" id="IPR031166">
    <property type="entry name" value="G_ENGA"/>
</dbReference>
<evidence type="ECO:0000256" key="6">
    <source>
        <dbReference type="ARBA" id="ARBA00023134"/>
    </source>
</evidence>
<feature type="binding site" evidence="8">
    <location>
        <begin position="193"/>
        <end position="200"/>
    </location>
    <ligand>
        <name>GTP</name>
        <dbReference type="ChEBI" id="CHEBI:37565"/>
        <label>2</label>
    </ligand>
</feature>
<evidence type="ECO:0000256" key="10">
    <source>
        <dbReference type="RuleBase" id="RU004481"/>
    </source>
</evidence>
<evidence type="ECO:0000256" key="8">
    <source>
        <dbReference type="HAMAP-Rule" id="MF_00195"/>
    </source>
</evidence>
<feature type="binding site" evidence="8">
    <location>
        <begin position="126"/>
        <end position="129"/>
    </location>
    <ligand>
        <name>GTP</name>
        <dbReference type="ChEBI" id="CHEBI:37565"/>
        <label>1</label>
    </ligand>
</feature>
<dbReference type="Proteomes" id="UP000178583">
    <property type="component" value="Unassembled WGS sequence"/>
</dbReference>
<comment type="caution">
    <text evidence="12">The sequence shown here is derived from an EMBL/GenBank/DDBJ whole genome shotgun (WGS) entry which is preliminary data.</text>
</comment>
<dbReference type="PANTHER" id="PTHR43834">
    <property type="entry name" value="GTPASE DER"/>
    <property type="match status" value="1"/>
</dbReference>
<dbReference type="CDD" id="cd01895">
    <property type="entry name" value="EngA2"/>
    <property type="match status" value="1"/>
</dbReference>
<proteinExistence type="inferred from homology"/>
<evidence type="ECO:0000256" key="4">
    <source>
        <dbReference type="ARBA" id="ARBA00022737"/>
    </source>
</evidence>
<sequence>MSEANIQNSILVAIVGRPNVGKSTLFNRLIGKRQAIESKTPGTTRDRLYGELAWNGKKILLTDTAGIQSGAKEELLEQSMAATKLAIAGADLVLLLVDFREGLTDADFQIAKSLKRCAEKVIVVANKCDNKFESAGMETFRRLGFADIVPVSAISGKASGDLLDMVTEKAESIEIAKKEEELRGGEIKFTIVGRPNVGKSTLTNTILGREHMIVSKTPGTTRDTGNFSFKYKGKILEVVDTAGMRRKGKIDHDTVESFALIRSLKAIKESDLVVYTIDSQEKISSLDLNILGEIKDSGKSIILAVNKIDLWGEEREAEMAKIINSLQRELNFMPWVPVVFISAKDSSNINNLLNQIIKVIEGRMTEIDEDSMRDIFKDALAMNYQIGYIKYLRFERANPPVFKIKTLKNKKAHFSHLRYLENKIRDRFPYNGTPIFIDHQR</sequence>
<keyword evidence="4 10" id="KW-0677">Repeat</keyword>
<evidence type="ECO:0000256" key="1">
    <source>
        <dbReference type="ARBA" id="ARBA00008279"/>
    </source>
</evidence>
<protein>
    <recommendedName>
        <fullName evidence="2 8">GTPase Der</fullName>
    </recommendedName>
    <alternativeName>
        <fullName evidence="7 8">GTP-binding protein EngA</fullName>
    </alternativeName>
</protein>
<dbReference type="SUPFAM" id="SSF52540">
    <property type="entry name" value="P-loop containing nucleoside triphosphate hydrolases"/>
    <property type="match status" value="2"/>
</dbReference>
<reference evidence="12 13" key="1">
    <citation type="journal article" date="2016" name="Nat. Commun.">
        <title>Thousands of microbial genomes shed light on interconnected biogeochemical processes in an aquifer system.</title>
        <authorList>
            <person name="Anantharaman K."/>
            <person name="Brown C.T."/>
            <person name="Hug L.A."/>
            <person name="Sharon I."/>
            <person name="Castelle C.J."/>
            <person name="Probst A.J."/>
            <person name="Thomas B.C."/>
            <person name="Singh A."/>
            <person name="Wilkins M.J."/>
            <person name="Karaoz U."/>
            <person name="Brodie E.L."/>
            <person name="Williams K.H."/>
            <person name="Hubbard S.S."/>
            <person name="Banfield J.F."/>
        </authorList>
    </citation>
    <scope>NUCLEOTIDE SEQUENCE [LARGE SCALE GENOMIC DNA]</scope>
</reference>
<dbReference type="STRING" id="1797472.A2215_01395"/>
<dbReference type="PANTHER" id="PTHR43834:SF6">
    <property type="entry name" value="GTPASE DER"/>
    <property type="match status" value="1"/>
</dbReference>
<comment type="function">
    <text evidence="8 10">GTPase that plays an essential role in the late steps of ribosome biogenesis.</text>
</comment>